<dbReference type="GO" id="GO:0004643">
    <property type="term" value="F:phosphoribosylaminoimidazolecarboxamide formyltransferase activity"/>
    <property type="evidence" value="ECO:0007669"/>
    <property type="project" value="InterPro"/>
</dbReference>
<dbReference type="Proteomes" id="UP000003460">
    <property type="component" value="Unassembled WGS sequence"/>
</dbReference>
<dbReference type="HOGENOM" id="CLU_016316_3_0_10"/>
<sequence>MKEFELKYGCNPNQKPAKLLIEGEELPITVLNGRPGYINFLDALNGWQLVKELKEATGLPAATSFKHVSPAGAAIGLPLSDILKKIYFVDDLKVELSPVACAYARARGADRMSSYGDFIALSDTCDLATALLIKREVSDGVIAPSYTEEALEILREKRKGTYNVLQIDTTYTPAPMERKQVYGITFEQLRNEVNLNDDNLFANIPTKNQTFPAEAIRDLKIALITLKYTQSNSVCYVKDGQAIGIGAGQQSRIHCTRLAGNKADIWWLRQHPKVLNLPWVNGIRRADRDNTIDLYISDDYEDVLKEGEWQRFFTTRPEPLSREEKQTWISQNTGVSLGSDAFFPFGDNIERAHRSGVAYVAQAGGSVRDDNVIETCDKYNIAMAFTGVRLFHH</sequence>
<dbReference type="PANTHER" id="PTHR11692:SF0">
    <property type="entry name" value="BIFUNCTIONAL PURINE BIOSYNTHESIS PROTEIN ATIC"/>
    <property type="match status" value="1"/>
</dbReference>
<accession>C9LI78</accession>
<dbReference type="RefSeq" id="WP_006255713.1">
    <property type="nucleotide sequence ID" value="NZ_GG700643.1"/>
</dbReference>
<dbReference type="InterPro" id="IPR002695">
    <property type="entry name" value="PurH-like"/>
</dbReference>
<dbReference type="InterPro" id="IPR024051">
    <property type="entry name" value="AICAR_Tfase_dup_dom_sf"/>
</dbReference>
<dbReference type="Gene3D" id="3.40.140.20">
    <property type="match status" value="2"/>
</dbReference>
<reference evidence="1" key="1">
    <citation type="submission" date="2009-09" db="EMBL/GenBank/DDBJ databases">
        <authorList>
            <person name="Weinstock G."/>
            <person name="Sodergren E."/>
            <person name="Clifton S."/>
            <person name="Fulton L."/>
            <person name="Fulton B."/>
            <person name="Courtney L."/>
            <person name="Fronick C."/>
            <person name="Harrison M."/>
            <person name="Strong C."/>
            <person name="Farmer C."/>
            <person name="Delahaunty K."/>
            <person name="Markovic C."/>
            <person name="Hall O."/>
            <person name="Minx P."/>
            <person name="Tomlinson C."/>
            <person name="Mitreva M."/>
            <person name="Nelson J."/>
            <person name="Hou S."/>
            <person name="Wollam A."/>
            <person name="Pepin K.H."/>
            <person name="Johnson M."/>
            <person name="Bhonagiri V."/>
            <person name="Nash W.E."/>
            <person name="Warren W."/>
            <person name="Chinwalla A."/>
            <person name="Mardis E.R."/>
            <person name="Wilson R.K."/>
        </authorList>
    </citation>
    <scope>NUCLEOTIDE SEQUENCE [LARGE SCALE GENOMIC DNA]</scope>
    <source>
        <strain evidence="1">ATCC 51259</strain>
    </source>
</reference>
<dbReference type="GO" id="GO:0006189">
    <property type="term" value="P:'de novo' IMP biosynthetic process"/>
    <property type="evidence" value="ECO:0007669"/>
    <property type="project" value="TreeGrafter"/>
</dbReference>
<comment type="caution">
    <text evidence="1">The sequence shown here is derived from an EMBL/GenBank/DDBJ whole genome shotgun (WGS) entry which is preliminary data.</text>
</comment>
<protein>
    <submittedName>
        <fullName evidence="1">AICARFT/IMPCHase bienzyme</fullName>
    </submittedName>
</protein>
<dbReference type="GeneID" id="84576722"/>
<dbReference type="NCBIfam" id="NF005492">
    <property type="entry name" value="PRK07106.1"/>
    <property type="match status" value="1"/>
</dbReference>
<dbReference type="InterPro" id="IPR016193">
    <property type="entry name" value="Cytidine_deaminase-like"/>
</dbReference>
<evidence type="ECO:0000313" key="2">
    <source>
        <dbReference type="Proteomes" id="UP000003460"/>
    </source>
</evidence>
<dbReference type="InterPro" id="IPR024050">
    <property type="entry name" value="AICAR_Tfase_insert_dom_sf"/>
</dbReference>
<dbReference type="GO" id="GO:0003937">
    <property type="term" value="F:IMP cyclohydrolase activity"/>
    <property type="evidence" value="ECO:0007669"/>
    <property type="project" value="InterPro"/>
</dbReference>
<dbReference type="EMBL" id="ACIJ02000022">
    <property type="protein sequence ID" value="EEX71194.1"/>
    <property type="molecule type" value="Genomic_DNA"/>
</dbReference>
<dbReference type="AlphaFoldDB" id="C9LI78"/>
<dbReference type="PANTHER" id="PTHR11692">
    <property type="entry name" value="BIFUNCTIONAL PURINE BIOSYNTHESIS PROTEIN PURH"/>
    <property type="match status" value="1"/>
</dbReference>
<dbReference type="eggNOG" id="COG0138">
    <property type="taxonomic scope" value="Bacteria"/>
</dbReference>
<dbReference type="OrthoDB" id="9802065at2"/>
<gene>
    <name evidence="1" type="ORF">GCWU000325_01936</name>
</gene>
<organism evidence="1 2">
    <name type="scientific">Alloprevotella tannerae ATCC 51259</name>
    <dbReference type="NCBI Taxonomy" id="626522"/>
    <lineage>
        <taxon>Bacteria</taxon>
        <taxon>Pseudomonadati</taxon>
        <taxon>Bacteroidota</taxon>
        <taxon>Bacteroidia</taxon>
        <taxon>Bacteroidales</taxon>
        <taxon>Prevotellaceae</taxon>
        <taxon>Alloprevotella</taxon>
    </lineage>
</organism>
<dbReference type="FunFam" id="3.40.140.20:FF:000003">
    <property type="entry name" value="Bifunctional purine biosynthesis protein"/>
    <property type="match status" value="1"/>
</dbReference>
<dbReference type="Pfam" id="PF01808">
    <property type="entry name" value="AICARFT_IMPCHas"/>
    <property type="match status" value="1"/>
</dbReference>
<dbReference type="STRING" id="626522.GCWU000325_01936"/>
<dbReference type="GO" id="GO:0005829">
    <property type="term" value="C:cytosol"/>
    <property type="evidence" value="ECO:0007669"/>
    <property type="project" value="TreeGrafter"/>
</dbReference>
<dbReference type="SMART" id="SM00798">
    <property type="entry name" value="AICARFT_IMPCHas"/>
    <property type="match status" value="1"/>
</dbReference>
<name>C9LI78_9BACT</name>
<evidence type="ECO:0000313" key="1">
    <source>
        <dbReference type="EMBL" id="EEX71194.1"/>
    </source>
</evidence>
<keyword evidence="2" id="KW-1185">Reference proteome</keyword>
<dbReference type="SUPFAM" id="SSF53927">
    <property type="entry name" value="Cytidine deaminase-like"/>
    <property type="match status" value="1"/>
</dbReference>
<proteinExistence type="predicted"/>
<dbReference type="Gene3D" id="1.10.287.440">
    <property type="match status" value="1"/>
</dbReference>